<dbReference type="NCBIfam" id="NF037995">
    <property type="entry name" value="TRAP_S1"/>
    <property type="match status" value="1"/>
</dbReference>
<dbReference type="RefSeq" id="WP_318649949.1">
    <property type="nucleotide sequence ID" value="NZ_CP137852.1"/>
</dbReference>
<gene>
    <name evidence="5" type="ORF">R9Z33_03685</name>
</gene>
<evidence type="ECO:0000313" key="5">
    <source>
        <dbReference type="EMBL" id="WPB85972.1"/>
    </source>
</evidence>
<dbReference type="InterPro" id="IPR038404">
    <property type="entry name" value="TRAP_DctP_sf"/>
</dbReference>
<keyword evidence="3 4" id="KW-0732">Signal</keyword>
<feature type="signal peptide" evidence="4">
    <location>
        <begin position="1"/>
        <end position="26"/>
    </location>
</feature>
<feature type="chain" id="PRO_5046056004" evidence="4">
    <location>
        <begin position="27"/>
        <end position="332"/>
    </location>
</feature>
<evidence type="ECO:0000256" key="3">
    <source>
        <dbReference type="ARBA" id="ARBA00022729"/>
    </source>
</evidence>
<accession>A0ABZ0PKH3</accession>
<reference evidence="5 6" key="1">
    <citation type="submission" date="2023-11" db="EMBL/GenBank/DDBJ databases">
        <title>Arctic aerobic anoxygenic photoheterotroph Sediminicoccus rosea KRV36 adapts its photosynthesis to long days of polar summer.</title>
        <authorList>
            <person name="Tomasch J."/>
            <person name="Kopejtka K."/>
            <person name="Bily T."/>
            <person name="Gardiner A.T."/>
            <person name="Gardian Z."/>
            <person name="Shivaramu S."/>
            <person name="Koblizek M."/>
            <person name="Engelhardt F."/>
            <person name="Kaftan D."/>
        </authorList>
    </citation>
    <scope>NUCLEOTIDE SEQUENCE [LARGE SCALE GENOMIC DNA]</scope>
    <source>
        <strain evidence="5 6">R-30</strain>
    </source>
</reference>
<dbReference type="Pfam" id="PF03480">
    <property type="entry name" value="DctP"/>
    <property type="match status" value="1"/>
</dbReference>
<evidence type="ECO:0000256" key="4">
    <source>
        <dbReference type="SAM" id="SignalP"/>
    </source>
</evidence>
<evidence type="ECO:0000256" key="2">
    <source>
        <dbReference type="ARBA" id="ARBA00022448"/>
    </source>
</evidence>
<evidence type="ECO:0000313" key="6">
    <source>
        <dbReference type="Proteomes" id="UP001305521"/>
    </source>
</evidence>
<dbReference type="PANTHER" id="PTHR33376">
    <property type="match status" value="1"/>
</dbReference>
<dbReference type="InterPro" id="IPR004682">
    <property type="entry name" value="TRAP_DctP"/>
</dbReference>
<proteinExistence type="inferred from homology"/>
<dbReference type="InterPro" id="IPR018389">
    <property type="entry name" value="DctP_fam"/>
</dbReference>
<keyword evidence="6" id="KW-1185">Reference proteome</keyword>
<dbReference type="PANTHER" id="PTHR33376:SF7">
    <property type="entry name" value="C4-DICARBOXYLATE-BINDING PROTEIN DCTB"/>
    <property type="match status" value="1"/>
</dbReference>
<keyword evidence="2" id="KW-0813">Transport</keyword>
<organism evidence="5 6">
    <name type="scientific">Sediminicoccus rosea</name>
    <dbReference type="NCBI Taxonomy" id="1225128"/>
    <lineage>
        <taxon>Bacteria</taxon>
        <taxon>Pseudomonadati</taxon>
        <taxon>Pseudomonadota</taxon>
        <taxon>Alphaproteobacteria</taxon>
        <taxon>Acetobacterales</taxon>
        <taxon>Roseomonadaceae</taxon>
        <taxon>Sediminicoccus</taxon>
    </lineage>
</organism>
<dbReference type="EMBL" id="CP137852">
    <property type="protein sequence ID" value="WPB85972.1"/>
    <property type="molecule type" value="Genomic_DNA"/>
</dbReference>
<dbReference type="PIRSF" id="PIRSF006470">
    <property type="entry name" value="DctB"/>
    <property type="match status" value="1"/>
</dbReference>
<sequence length="332" mass="36402">MTAIPRRTLALGAIAAPLATPFVARAQAVTELRLGHVLSEQSSYHVAGTKLSELVDQRTNGRVKIVVFANSALGGELRLIQSARTGAIDLMFNSQPSLENTIRDLGVLSLPWLFDNYEQANRLMQGPMGQRLLTLLEPVGMVGLSWFNLFERSVLTNRPFTNLAEARGLKIRVIQSPGYVETYRAIGMQPTPTAYAELFLALQNGVVDAAELAPDQMIADRFVEVIRHYVLTKTHQLPSVLIASRSRFNALPADVQAAIRASVPAAITEGLAYYNRFREESFVEVRRRGINIIEPDLAPFKAAARPAYDTILANAPNGRALLAEIEAAKARA</sequence>
<protein>
    <submittedName>
        <fullName evidence="5">TRAP transporter substrate-binding protein</fullName>
    </submittedName>
</protein>
<dbReference type="Proteomes" id="UP001305521">
    <property type="component" value="Chromosome"/>
</dbReference>
<name>A0ABZ0PKH3_9PROT</name>
<dbReference type="CDD" id="cd13603">
    <property type="entry name" value="PBP2_TRAP_Siap_TeaA_like"/>
    <property type="match status" value="1"/>
</dbReference>
<dbReference type="Gene3D" id="3.40.190.170">
    <property type="entry name" value="Bacterial extracellular solute-binding protein, family 7"/>
    <property type="match status" value="1"/>
</dbReference>
<evidence type="ECO:0000256" key="1">
    <source>
        <dbReference type="ARBA" id="ARBA00009023"/>
    </source>
</evidence>
<comment type="similarity">
    <text evidence="1">Belongs to the bacterial solute-binding protein 7 family.</text>
</comment>